<keyword evidence="1" id="KW-0472">Membrane</keyword>
<dbReference type="Proteomes" id="UP000681720">
    <property type="component" value="Unassembled WGS sequence"/>
</dbReference>
<keyword evidence="1" id="KW-0812">Transmembrane</keyword>
<feature type="transmembrane region" description="Helical" evidence="1">
    <location>
        <begin position="184"/>
        <end position="204"/>
    </location>
</feature>
<name>A0A815GJ22_9BILA</name>
<dbReference type="Proteomes" id="UP000663834">
    <property type="component" value="Unassembled WGS sequence"/>
</dbReference>
<dbReference type="OrthoDB" id="9996868at2759"/>
<accession>A0A815GJ22</accession>
<gene>
    <name evidence="6" type="ORF">BYL167_LOCUS25971</name>
    <name evidence="3" type="ORF">CJN711_LOCUS18831</name>
    <name evidence="7" type="ORF">GIL414_LOCUS48616</name>
    <name evidence="4" type="ORF">KQP761_LOCUS13619</name>
    <name evidence="5" type="ORF">MBJ925_LOCUS15300</name>
</gene>
<evidence type="ECO:0000313" key="5">
    <source>
        <dbReference type="EMBL" id="CAF2063067.1"/>
    </source>
</evidence>
<dbReference type="EMBL" id="CAJNOV010008822">
    <property type="protein sequence ID" value="CAF1339190.1"/>
    <property type="molecule type" value="Genomic_DNA"/>
</dbReference>
<evidence type="ECO:0000313" key="4">
    <source>
        <dbReference type="EMBL" id="CAF1481964.1"/>
    </source>
</evidence>
<evidence type="ECO:0000256" key="2">
    <source>
        <dbReference type="SAM" id="SignalP"/>
    </source>
</evidence>
<evidence type="ECO:0000313" key="6">
    <source>
        <dbReference type="EMBL" id="CAF4262068.1"/>
    </source>
</evidence>
<dbReference type="AlphaFoldDB" id="A0A815GJ22"/>
<dbReference type="EMBL" id="CAJOBJ010158038">
    <property type="protein sequence ID" value="CAF4834366.1"/>
    <property type="molecule type" value="Genomic_DNA"/>
</dbReference>
<organism evidence="3 8">
    <name type="scientific">Rotaria magnacalcarata</name>
    <dbReference type="NCBI Taxonomy" id="392030"/>
    <lineage>
        <taxon>Eukaryota</taxon>
        <taxon>Metazoa</taxon>
        <taxon>Spiralia</taxon>
        <taxon>Gnathifera</taxon>
        <taxon>Rotifera</taxon>
        <taxon>Eurotatoria</taxon>
        <taxon>Bdelloidea</taxon>
        <taxon>Philodinida</taxon>
        <taxon>Philodinidae</taxon>
        <taxon>Rotaria</taxon>
    </lineage>
</organism>
<reference evidence="3" key="1">
    <citation type="submission" date="2021-02" db="EMBL/GenBank/DDBJ databases">
        <authorList>
            <person name="Nowell W R."/>
        </authorList>
    </citation>
    <scope>NUCLEOTIDE SEQUENCE</scope>
</reference>
<dbReference type="Proteomes" id="UP000663824">
    <property type="component" value="Unassembled WGS sequence"/>
</dbReference>
<evidence type="ECO:0000256" key="1">
    <source>
        <dbReference type="SAM" id="Phobius"/>
    </source>
</evidence>
<feature type="signal peptide" evidence="2">
    <location>
        <begin position="1"/>
        <end position="18"/>
    </location>
</feature>
<protein>
    <submittedName>
        <fullName evidence="3">Uncharacterized protein</fullName>
    </submittedName>
</protein>
<evidence type="ECO:0000313" key="7">
    <source>
        <dbReference type="EMBL" id="CAF4834366.1"/>
    </source>
</evidence>
<dbReference type="EMBL" id="CAJOBH010028117">
    <property type="protein sequence ID" value="CAF4262068.1"/>
    <property type="molecule type" value="Genomic_DNA"/>
</dbReference>
<sequence>MISLTIWLLLWSTFFVLAPPLLNTHNSRSHGNLTLISSNLLTNNSVILMKQHKTKTNRNGTQINSHYFNVEAYRSSWTFVDKNTIRVYFRLSESLLESIVSTSFLVRHTRTDQIRTFDGQSEIINSTLTVYLHNIRHGRHTVCLLLYTSKFMENPNHIFCQDVIFNFQKYGHHDINSDEYGNTFVFLLTQYGIVIGMLCILQLIHAARKRCFLRKVYEKVNTIRNYMLENHHRLTETKPTTDLTTQSSTLEYLIYNLSRSALYNYDELHTQPTMENNTNIINQSSVTNRHRTENNKNFKSPYILEEHSIKPSFEQQRSKAPIVNINDDLDFNDDMFDENEFDTSAYEEQLRSFQSVSHILEENKPWIARIADDGTIQHSILNSKPV</sequence>
<keyword evidence="2" id="KW-0732">Signal</keyword>
<proteinExistence type="predicted"/>
<evidence type="ECO:0000313" key="3">
    <source>
        <dbReference type="EMBL" id="CAF1339190.1"/>
    </source>
</evidence>
<dbReference type="Proteomes" id="UP000663855">
    <property type="component" value="Unassembled WGS sequence"/>
</dbReference>
<dbReference type="Proteomes" id="UP000681967">
    <property type="component" value="Unassembled WGS sequence"/>
</dbReference>
<comment type="caution">
    <text evidence="3">The sequence shown here is derived from an EMBL/GenBank/DDBJ whole genome shotgun (WGS) entry which is preliminary data.</text>
</comment>
<keyword evidence="1" id="KW-1133">Transmembrane helix</keyword>
<dbReference type="EMBL" id="CAJNOW010006362">
    <property type="protein sequence ID" value="CAF1481964.1"/>
    <property type="molecule type" value="Genomic_DNA"/>
</dbReference>
<dbReference type="EMBL" id="CAJNRE010007169">
    <property type="protein sequence ID" value="CAF2063067.1"/>
    <property type="molecule type" value="Genomic_DNA"/>
</dbReference>
<evidence type="ECO:0000313" key="8">
    <source>
        <dbReference type="Proteomes" id="UP000663855"/>
    </source>
</evidence>
<feature type="chain" id="PRO_5036411629" evidence="2">
    <location>
        <begin position="19"/>
        <end position="386"/>
    </location>
</feature>